<evidence type="ECO:0000256" key="5">
    <source>
        <dbReference type="ARBA" id="ARBA00023237"/>
    </source>
</evidence>
<dbReference type="Proteomes" id="UP000232883">
    <property type="component" value="Chromosome"/>
</dbReference>
<dbReference type="Pfam" id="PF07980">
    <property type="entry name" value="SusD_RagB"/>
    <property type="match status" value="1"/>
</dbReference>
<dbReference type="KEGG" id="spir:CWM47_04735"/>
<evidence type="ECO:0000256" key="3">
    <source>
        <dbReference type="ARBA" id="ARBA00022729"/>
    </source>
</evidence>
<dbReference type="OrthoDB" id="1522814at2"/>
<keyword evidence="4" id="KW-0472">Membrane</keyword>
<reference evidence="8 9" key="1">
    <citation type="submission" date="2017-11" db="EMBL/GenBank/DDBJ databases">
        <title>Taxonomic description and genome sequences of Spirosoma HA7 sp. nov., isolated from pollen microhabitat of Corylus avellana.</title>
        <authorList>
            <person name="Ambika Manirajan B."/>
            <person name="Suarez C."/>
            <person name="Ratering S."/>
            <person name="Geissler-Plaum R."/>
            <person name="Cardinale M."/>
            <person name="Sylvia S."/>
        </authorList>
    </citation>
    <scope>NUCLEOTIDE SEQUENCE [LARGE SCALE GENOMIC DNA]</scope>
    <source>
        <strain evidence="8 9">HA7</strain>
    </source>
</reference>
<sequence length="436" mass="46189">MKKIITPILLTGFMLTQVACNKEYLNPSTISQSQAVSSPDGLMTLSNGLQYRYTTGGALSVLYASTAGGGLTTKEEAVLNVGNLDEANLATGAGNVSNINSVVRNLWTQSHLVRSNAELILANTGVVSDAGTKSGIIGYASIFRALSLGTLGLFFEQSPVTTGNNVPFVPRAQVFKEAISTLETAATQVSAAPVSADFTSKIVTGIDIPNTIQALIARYALFSGDYDKALAAAAKVDLTKKSVYNFDDNTRNPLFEYTFGNLNVFQPTNASLGLTGALTPDAADKRISFLTKVSSNPAVAPVVATAFYTANNAAVPVYLPGEILLIQAEAYARKGDLTNAVVALNKVLTKTATTDVFGLGAALPAYAGAQTADAILTEIYRNRQIELAYQGFRLEDSRRFNRPGPGATGAERNRNFFPYPLTERNNNTSTPADPAN</sequence>
<evidence type="ECO:0000256" key="4">
    <source>
        <dbReference type="ARBA" id="ARBA00023136"/>
    </source>
</evidence>
<name>A0A2K8YU74_9BACT</name>
<comment type="subcellular location">
    <subcellularLocation>
        <location evidence="1">Cell outer membrane</location>
    </subcellularLocation>
</comment>
<accession>A0A2K8YU74</accession>
<evidence type="ECO:0000313" key="8">
    <source>
        <dbReference type="EMBL" id="AUD01182.1"/>
    </source>
</evidence>
<feature type="domain" description="RagB/SusD" evidence="7">
    <location>
        <begin position="285"/>
        <end position="425"/>
    </location>
</feature>
<proteinExistence type="inferred from homology"/>
<dbReference type="RefSeq" id="WP_100986693.1">
    <property type="nucleotide sequence ID" value="NZ_CP025096.1"/>
</dbReference>
<evidence type="ECO:0000256" key="2">
    <source>
        <dbReference type="ARBA" id="ARBA00006275"/>
    </source>
</evidence>
<evidence type="ECO:0000313" key="9">
    <source>
        <dbReference type="Proteomes" id="UP000232883"/>
    </source>
</evidence>
<gene>
    <name evidence="8" type="ORF">CWM47_04735</name>
</gene>
<dbReference type="InterPro" id="IPR011990">
    <property type="entry name" value="TPR-like_helical_dom_sf"/>
</dbReference>
<feature type="region of interest" description="Disordered" evidence="6">
    <location>
        <begin position="398"/>
        <end position="436"/>
    </location>
</feature>
<dbReference type="SUPFAM" id="SSF48452">
    <property type="entry name" value="TPR-like"/>
    <property type="match status" value="1"/>
</dbReference>
<dbReference type="Gene3D" id="1.25.40.390">
    <property type="match status" value="1"/>
</dbReference>
<comment type="similarity">
    <text evidence="2">Belongs to the SusD family.</text>
</comment>
<evidence type="ECO:0000256" key="6">
    <source>
        <dbReference type="SAM" id="MobiDB-lite"/>
    </source>
</evidence>
<keyword evidence="3" id="KW-0732">Signal</keyword>
<evidence type="ECO:0000259" key="7">
    <source>
        <dbReference type="Pfam" id="PF07980"/>
    </source>
</evidence>
<dbReference type="EMBL" id="CP025096">
    <property type="protein sequence ID" value="AUD01182.1"/>
    <property type="molecule type" value="Genomic_DNA"/>
</dbReference>
<dbReference type="AlphaFoldDB" id="A0A2K8YU74"/>
<evidence type="ECO:0000256" key="1">
    <source>
        <dbReference type="ARBA" id="ARBA00004442"/>
    </source>
</evidence>
<dbReference type="GO" id="GO:0009279">
    <property type="term" value="C:cell outer membrane"/>
    <property type="evidence" value="ECO:0007669"/>
    <property type="project" value="UniProtKB-SubCell"/>
</dbReference>
<dbReference type="InterPro" id="IPR012944">
    <property type="entry name" value="SusD_RagB_dom"/>
</dbReference>
<organism evidence="8 9">
    <name type="scientific">Spirosoma pollinicola</name>
    <dbReference type="NCBI Taxonomy" id="2057025"/>
    <lineage>
        <taxon>Bacteria</taxon>
        <taxon>Pseudomonadati</taxon>
        <taxon>Bacteroidota</taxon>
        <taxon>Cytophagia</taxon>
        <taxon>Cytophagales</taxon>
        <taxon>Cytophagaceae</taxon>
        <taxon>Spirosoma</taxon>
    </lineage>
</organism>
<feature type="compositionally biased region" description="Polar residues" evidence="6">
    <location>
        <begin position="423"/>
        <end position="436"/>
    </location>
</feature>
<keyword evidence="5" id="KW-0998">Cell outer membrane</keyword>
<protein>
    <submittedName>
        <fullName evidence="8">RagB/SusD family nutrient uptake outer membrane protein</fullName>
    </submittedName>
</protein>
<keyword evidence="9" id="KW-1185">Reference proteome</keyword>